<dbReference type="Gene3D" id="1.20.120.20">
    <property type="entry name" value="Apolipoprotein"/>
    <property type="match status" value="1"/>
</dbReference>
<evidence type="ECO:0008006" key="5">
    <source>
        <dbReference type="Google" id="ProtNLM"/>
    </source>
</evidence>
<evidence type="ECO:0000256" key="2">
    <source>
        <dbReference type="SAM" id="SignalP"/>
    </source>
</evidence>
<dbReference type="RefSeq" id="WP_193931282.1">
    <property type="nucleotide sequence ID" value="NZ_CAWPMZ010000016.1"/>
</dbReference>
<feature type="compositionally biased region" description="Basic and acidic residues" evidence="1">
    <location>
        <begin position="162"/>
        <end position="179"/>
    </location>
</feature>
<reference evidence="3 4" key="1">
    <citation type="submission" date="2020-10" db="EMBL/GenBank/DDBJ databases">
        <authorList>
            <person name="Castelo-Branco R."/>
            <person name="Eusebio N."/>
            <person name="Adriana R."/>
            <person name="Vieira A."/>
            <person name="Brugerolle De Fraissinette N."/>
            <person name="Rezende De Castro R."/>
            <person name="Schneider M.P."/>
            <person name="Vasconcelos V."/>
            <person name="Leao P.N."/>
        </authorList>
    </citation>
    <scope>NUCLEOTIDE SEQUENCE [LARGE SCALE GENOMIC DNA]</scope>
    <source>
        <strain evidence="3 4">LEGE 06123</strain>
    </source>
</reference>
<feature type="compositionally biased region" description="Basic and acidic residues" evidence="1">
    <location>
        <begin position="259"/>
        <end position="268"/>
    </location>
</feature>
<dbReference type="Proteomes" id="UP000651156">
    <property type="component" value="Unassembled WGS sequence"/>
</dbReference>
<feature type="compositionally biased region" description="Basic and acidic residues" evidence="1">
    <location>
        <begin position="195"/>
        <end position="209"/>
    </location>
</feature>
<proteinExistence type="predicted"/>
<protein>
    <recommendedName>
        <fullName evidence="5">Late embryogenesis abundant protein</fullName>
    </recommendedName>
</protein>
<organism evidence="3 4">
    <name type="scientific">Gloeocapsopsis crepidinum LEGE 06123</name>
    <dbReference type="NCBI Taxonomy" id="588587"/>
    <lineage>
        <taxon>Bacteria</taxon>
        <taxon>Bacillati</taxon>
        <taxon>Cyanobacteriota</taxon>
        <taxon>Cyanophyceae</taxon>
        <taxon>Oscillatoriophycideae</taxon>
        <taxon>Chroococcales</taxon>
        <taxon>Chroococcaceae</taxon>
        <taxon>Gloeocapsopsis</taxon>
    </lineage>
</organism>
<feature type="chain" id="PRO_5045204129" description="Late embryogenesis abundant protein" evidence="2">
    <location>
        <begin position="38"/>
        <end position="268"/>
    </location>
</feature>
<feature type="compositionally biased region" description="Basic and acidic residues" evidence="1">
    <location>
        <begin position="222"/>
        <end position="231"/>
    </location>
</feature>
<feature type="compositionally biased region" description="Basic and acidic residues" evidence="1">
    <location>
        <begin position="127"/>
        <end position="143"/>
    </location>
</feature>
<dbReference type="EMBL" id="JADEWN010000011">
    <property type="protein sequence ID" value="MBE9190077.1"/>
    <property type="molecule type" value="Genomic_DNA"/>
</dbReference>
<feature type="region of interest" description="Disordered" evidence="1">
    <location>
        <begin position="118"/>
        <end position="268"/>
    </location>
</feature>
<dbReference type="SUPFAM" id="SSF58113">
    <property type="entry name" value="Apolipoprotein A-I"/>
    <property type="match status" value="1"/>
</dbReference>
<name>A0ABR9UP63_9CHRO</name>
<gene>
    <name evidence="3" type="ORF">IQ230_06820</name>
</gene>
<comment type="caution">
    <text evidence="3">The sequence shown here is derived from an EMBL/GenBank/DDBJ whole genome shotgun (WGS) entry which is preliminary data.</text>
</comment>
<feature type="compositionally biased region" description="Polar residues" evidence="1">
    <location>
        <begin position="52"/>
        <end position="67"/>
    </location>
</feature>
<sequence length="268" mass="28708">MSRIITAIKRIQLSKILIAVAASFVLFASTACNSVQARTPGLSGDRQAVPSGMQSESRTQLRNSSNPRPEVPDEAVTSPFEGGSMNEFSDVDPRARGLEKAAADRAAALKENAERNVIDQTGSVGENTKRILDKKGENAEDFGKNVQRSTEAAQDKAQGTAEELRKATKRGTENVKENTLDATDDVTRGTSRAADNLKENAKEAAKDVNRSASRTAENVKAAGKDVADKTQRAAGNTSDYVQDKTYQAGKATQRSLYKAGDKVGETVE</sequence>
<dbReference type="PROSITE" id="PS51257">
    <property type="entry name" value="PROKAR_LIPOPROTEIN"/>
    <property type="match status" value="1"/>
</dbReference>
<accession>A0ABR9UP63</accession>
<keyword evidence="4" id="KW-1185">Reference proteome</keyword>
<feature type="region of interest" description="Disordered" evidence="1">
    <location>
        <begin position="38"/>
        <end position="91"/>
    </location>
</feature>
<evidence type="ECO:0000313" key="4">
    <source>
        <dbReference type="Proteomes" id="UP000651156"/>
    </source>
</evidence>
<evidence type="ECO:0000313" key="3">
    <source>
        <dbReference type="EMBL" id="MBE9190077.1"/>
    </source>
</evidence>
<keyword evidence="2" id="KW-0732">Signal</keyword>
<feature type="signal peptide" evidence="2">
    <location>
        <begin position="1"/>
        <end position="37"/>
    </location>
</feature>
<evidence type="ECO:0000256" key="1">
    <source>
        <dbReference type="SAM" id="MobiDB-lite"/>
    </source>
</evidence>